<dbReference type="Pfam" id="PF07669">
    <property type="entry name" value="Eco57I"/>
    <property type="match status" value="1"/>
</dbReference>
<dbReference type="GO" id="GO:0032259">
    <property type="term" value="P:methylation"/>
    <property type="evidence" value="ECO:0007669"/>
    <property type="project" value="UniProtKB-KW"/>
</dbReference>
<dbReference type="RefSeq" id="WP_201850223.1">
    <property type="nucleotide sequence ID" value="NZ_JABBYC010000051.1"/>
</dbReference>
<keyword evidence="3" id="KW-0808">Transferase</keyword>
<dbReference type="InterPro" id="IPR011639">
    <property type="entry name" value="MethylTrfase_TaqI-like_dom"/>
</dbReference>
<evidence type="ECO:0000256" key="1">
    <source>
        <dbReference type="ARBA" id="ARBA00011900"/>
    </source>
</evidence>
<feature type="non-terminal residue" evidence="7">
    <location>
        <position position="990"/>
    </location>
</feature>
<evidence type="ECO:0000256" key="4">
    <source>
        <dbReference type="ARBA" id="ARBA00022691"/>
    </source>
</evidence>
<sequence length="990" mass="107360">MTRPHRRRTASDVAGRHRAWLELVDREGPFLAVPALKRVWPQGIGHVSDAAKGTLVDAKPDFDRAWDDYTRAAATTGGASEAAIAQYRGARDKWVQAVLQDVAGWENLLTWDLATLPNPIGAAGVPTATSPARRVEVRATGALRRGNDVGALVFVVDPVVSLRDPGTDEWSASPIDRMDALLRDTGHLVGVVTDGRWWAIVSAQPETMTASGIVDSQTWIEEPDARNAFFALLDLQRFFGGESANRLAALFRESVTAAEEITVALGTQVRRAVELVVTAFSESAAEARGAGRPDPLPADRGQVYDGAVTAMMRVVFLLFAEERSMMPPSVLFTSAYGVSEELDRLDARLQDEGAESLDATHHTWHRLLATSRALYSGVNTEDMRLPAYGGSLFDAERFPWLTAIDASGTLTVTVSDRVMLEVLRSVQYAPIGGESRRISFRDIGVEQIGYIYEGLLGYTSQEVDDVTVGLIGKDGEEPEIPLDVLDDLWEQFDGDAKADEKATKALIDWVKKNQSAAKLQPNSTSGLVRKLNTSVEDADRALLSVTRDETLIARLRPYLGLIRRDLRDRPVVIQPGGLAVVETKSRANAGAHYTPKSLAQEVVLHALEPLVYSPGPHQSADRDTWRPIDSNQILDLKVADIACGSGAFLVAATEYLADRLVEAWRREGIASQTSHDLLIKARRAVVASCLYGADINAMAVEMCKLSLWLVSLDPGQPFSFVDDKVLHGNSLLGLTDVKQIEEVHIDPSRVKHQHTGSLLGIGGDVGFVETVDVRAKVRALANLRRQIAGEIVENDVMRSANAKKRLWARYQADATELTLVADGVIAAGLALGGKPGRALDENYQSLRIAVDRAFTPGGDRTMLDGIVGHGLTPAVETDYERWKPLHWVLAVPDVFEHGGFDAIVGNPPFLGGQKLTGSMGTNVRDWFVNVLAGGRRGSADLVAYFFLRATSLLSTKGTLGLIATNTVAQGDTREVGLDTMVAGGFTITQA</sequence>
<dbReference type="PANTHER" id="PTHR33841:SF1">
    <property type="entry name" value="DNA METHYLTRANSFERASE A"/>
    <property type="match status" value="1"/>
</dbReference>
<comment type="catalytic activity">
    <reaction evidence="5">
        <text>a 2'-deoxyadenosine in DNA + S-adenosyl-L-methionine = an N(6)-methyl-2'-deoxyadenosine in DNA + S-adenosyl-L-homocysteine + H(+)</text>
        <dbReference type="Rhea" id="RHEA:15197"/>
        <dbReference type="Rhea" id="RHEA-COMP:12418"/>
        <dbReference type="Rhea" id="RHEA-COMP:12419"/>
        <dbReference type="ChEBI" id="CHEBI:15378"/>
        <dbReference type="ChEBI" id="CHEBI:57856"/>
        <dbReference type="ChEBI" id="CHEBI:59789"/>
        <dbReference type="ChEBI" id="CHEBI:90615"/>
        <dbReference type="ChEBI" id="CHEBI:90616"/>
        <dbReference type="EC" id="2.1.1.72"/>
    </reaction>
</comment>
<keyword evidence="4" id="KW-0949">S-adenosyl-L-methionine</keyword>
<comment type="caution">
    <text evidence="7">The sequence shown here is derived from an EMBL/GenBank/DDBJ whole genome shotgun (WGS) entry which is preliminary data.</text>
</comment>
<protein>
    <recommendedName>
        <fullName evidence="1">site-specific DNA-methyltransferase (adenine-specific)</fullName>
        <ecNumber evidence="1">2.1.1.72</ecNumber>
    </recommendedName>
</protein>
<dbReference type="GO" id="GO:0008168">
    <property type="term" value="F:methyltransferase activity"/>
    <property type="evidence" value="ECO:0007669"/>
    <property type="project" value="UniProtKB-KW"/>
</dbReference>
<dbReference type="PROSITE" id="PS00092">
    <property type="entry name" value="N6_MTASE"/>
    <property type="match status" value="1"/>
</dbReference>
<dbReference type="EMBL" id="JABBYC010000051">
    <property type="protein sequence ID" value="MBL0888298.1"/>
    <property type="molecule type" value="Genomic_DNA"/>
</dbReference>
<evidence type="ECO:0000313" key="7">
    <source>
        <dbReference type="EMBL" id="MBL0888298.1"/>
    </source>
</evidence>
<dbReference type="InterPro" id="IPR050953">
    <property type="entry name" value="N4_N6_ade-DNA_methylase"/>
</dbReference>
<feature type="domain" description="Type II methyltransferase M.TaqI-like" evidence="6">
    <location>
        <begin position="689"/>
        <end position="969"/>
    </location>
</feature>
<evidence type="ECO:0000259" key="6">
    <source>
        <dbReference type="Pfam" id="PF07669"/>
    </source>
</evidence>
<gene>
    <name evidence="7" type="ORF">HGK34_18750</name>
</gene>
<dbReference type="Proteomes" id="UP000675409">
    <property type="component" value="Unassembled WGS sequence"/>
</dbReference>
<evidence type="ECO:0000256" key="2">
    <source>
        <dbReference type="ARBA" id="ARBA00022603"/>
    </source>
</evidence>
<organism evidence="7 8">
    <name type="scientific">Myceligenerans indicum</name>
    <dbReference type="NCBI Taxonomy" id="2593663"/>
    <lineage>
        <taxon>Bacteria</taxon>
        <taxon>Bacillati</taxon>
        <taxon>Actinomycetota</taxon>
        <taxon>Actinomycetes</taxon>
        <taxon>Micrococcales</taxon>
        <taxon>Promicromonosporaceae</taxon>
        <taxon>Myceligenerans</taxon>
    </lineage>
</organism>
<dbReference type="PRINTS" id="PR00507">
    <property type="entry name" value="N12N6MTFRASE"/>
</dbReference>
<proteinExistence type="predicted"/>
<dbReference type="InterPro" id="IPR029063">
    <property type="entry name" value="SAM-dependent_MTases_sf"/>
</dbReference>
<dbReference type="Gene3D" id="3.40.50.150">
    <property type="entry name" value="Vaccinia Virus protein VP39"/>
    <property type="match status" value="2"/>
</dbReference>
<keyword evidence="2 7" id="KW-0489">Methyltransferase</keyword>
<name>A0ABS1LQI5_9MICO</name>
<evidence type="ECO:0000313" key="8">
    <source>
        <dbReference type="Proteomes" id="UP000675409"/>
    </source>
</evidence>
<keyword evidence="8" id="KW-1185">Reference proteome</keyword>
<reference evidence="7 8" key="1">
    <citation type="journal article" date="2021" name="Arch. Microbiol.">
        <title>Myceligenerans indicum sp. nov., an actinobacterium isolated from mangrove sediment of Sundarbans, India.</title>
        <authorList>
            <person name="Asha K."/>
            <person name="Bhadury P."/>
        </authorList>
    </citation>
    <scope>NUCLEOTIDE SEQUENCE [LARGE SCALE GENOMIC DNA]</scope>
    <source>
        <strain evidence="7 8">I2</strain>
    </source>
</reference>
<dbReference type="InterPro" id="IPR002052">
    <property type="entry name" value="DNA_methylase_N6_adenine_CS"/>
</dbReference>
<dbReference type="SUPFAM" id="SSF53335">
    <property type="entry name" value="S-adenosyl-L-methionine-dependent methyltransferases"/>
    <property type="match status" value="1"/>
</dbReference>
<evidence type="ECO:0000256" key="5">
    <source>
        <dbReference type="ARBA" id="ARBA00047942"/>
    </source>
</evidence>
<dbReference type="PANTHER" id="PTHR33841">
    <property type="entry name" value="DNA METHYLTRANSFERASE YEEA-RELATED"/>
    <property type="match status" value="1"/>
</dbReference>
<dbReference type="EC" id="2.1.1.72" evidence="1"/>
<evidence type="ECO:0000256" key="3">
    <source>
        <dbReference type="ARBA" id="ARBA00022679"/>
    </source>
</evidence>
<accession>A0ABS1LQI5</accession>